<dbReference type="Gene3D" id="3.40.1660.10">
    <property type="entry name" value="EreA-like (biosynthetic domain)"/>
    <property type="match status" value="2"/>
</dbReference>
<dbReference type="PANTHER" id="PTHR31299:SF0">
    <property type="entry name" value="ESTERASE, PUTATIVE (AFU_ORTHOLOGUE AFUA_1G05850)-RELATED"/>
    <property type="match status" value="1"/>
</dbReference>
<dbReference type="RefSeq" id="WP_093025854.1">
    <property type="nucleotide sequence ID" value="NZ_FPBK01000012.1"/>
</dbReference>
<dbReference type="OrthoDB" id="9810066at2"/>
<reference evidence="1 2" key="1">
    <citation type="submission" date="2016-10" db="EMBL/GenBank/DDBJ databases">
        <authorList>
            <person name="de Groot N.N."/>
        </authorList>
    </citation>
    <scope>NUCLEOTIDE SEQUENCE [LARGE SCALE GENOMIC DNA]</scope>
    <source>
        <strain evidence="1 2">CGMCC 1.12333</strain>
    </source>
</reference>
<dbReference type="Proteomes" id="UP000199138">
    <property type="component" value="Unassembled WGS sequence"/>
</dbReference>
<name>A0A1I7I1C4_9FLAO</name>
<protein>
    <submittedName>
        <fullName evidence="1">Erythromycin esterase</fullName>
    </submittedName>
</protein>
<dbReference type="EMBL" id="FPBK01000012">
    <property type="protein sequence ID" value="SFU66744.1"/>
    <property type="molecule type" value="Genomic_DNA"/>
</dbReference>
<dbReference type="Pfam" id="PF05139">
    <property type="entry name" value="Erythro_esteras"/>
    <property type="match status" value="1"/>
</dbReference>
<dbReference type="AlphaFoldDB" id="A0A1I7I1C4"/>
<evidence type="ECO:0000313" key="2">
    <source>
        <dbReference type="Proteomes" id="UP000199138"/>
    </source>
</evidence>
<keyword evidence="2" id="KW-1185">Reference proteome</keyword>
<dbReference type="STRING" id="1224947.SAMN05216480_11260"/>
<dbReference type="GO" id="GO:0046677">
    <property type="term" value="P:response to antibiotic"/>
    <property type="evidence" value="ECO:0007669"/>
    <property type="project" value="InterPro"/>
</dbReference>
<gene>
    <name evidence="1" type="ORF">SAMN05216480_11260</name>
</gene>
<accession>A0A1I7I1C4</accession>
<dbReference type="PANTHER" id="PTHR31299">
    <property type="entry name" value="ESTERASE, PUTATIVE (AFU_ORTHOLOGUE AFUA_1G05850)-RELATED"/>
    <property type="match status" value="1"/>
</dbReference>
<sequence>MKKILHLYLLLFGCMAFAQVEDYIYPLNKMETLLTRDVKIVLNEQLADKKVVFLGESEHHIGSDFLAKTAFVKYLVLEKGYTEIAFEADFFALYFDHSKNNLYPFWSRSEQCVELFQFLQEQEVTIWGFDNQLGANYTQTHFTQKLAAFIEAKAITIDDRFLELTTVYLQNRSKASKALGKNNLALLNKGITSLLSQNEVQKDILWYQFLKTLQSDVLINTTHKSSTKGIPIRDTQMASNLNFLVHHMPDKKMIVWLANAHMAKYEYEFMKGETMGAQFVAQQPNVSYHIAFSPIYMPYRKEKWIAKSHEDPENLLHYLPSTKSNYFIDSKHLIEDYPEYATMKFEGMFHLKENKTQWFRHFDALVFISEGEKITYTKN</sequence>
<proteinExistence type="predicted"/>
<dbReference type="InterPro" id="IPR052036">
    <property type="entry name" value="Hydrolase/PRTase-associated"/>
</dbReference>
<dbReference type="SUPFAM" id="SSF159501">
    <property type="entry name" value="EreA/ChaN-like"/>
    <property type="match status" value="1"/>
</dbReference>
<evidence type="ECO:0000313" key="1">
    <source>
        <dbReference type="EMBL" id="SFU66744.1"/>
    </source>
</evidence>
<organism evidence="1 2">
    <name type="scientific">Pustulibacterium marinum</name>
    <dbReference type="NCBI Taxonomy" id="1224947"/>
    <lineage>
        <taxon>Bacteria</taxon>
        <taxon>Pseudomonadati</taxon>
        <taxon>Bacteroidota</taxon>
        <taxon>Flavobacteriia</taxon>
        <taxon>Flavobacteriales</taxon>
        <taxon>Flavobacteriaceae</taxon>
        <taxon>Pustulibacterium</taxon>
    </lineage>
</organism>
<dbReference type="InterPro" id="IPR007815">
    <property type="entry name" value="Emycin_Estase"/>
</dbReference>